<dbReference type="GO" id="GO:0030428">
    <property type="term" value="C:cell septum"/>
    <property type="evidence" value="ECO:0007669"/>
    <property type="project" value="TreeGrafter"/>
</dbReference>
<dbReference type="RefSeq" id="WP_073295889.1">
    <property type="nucleotide sequence ID" value="NZ_FQUF01000006.1"/>
</dbReference>
<evidence type="ECO:0000256" key="7">
    <source>
        <dbReference type="ARBA" id="ARBA00024910"/>
    </source>
</evidence>
<evidence type="ECO:0000313" key="12">
    <source>
        <dbReference type="Proteomes" id="UP000184128"/>
    </source>
</evidence>
<evidence type="ECO:0000256" key="3">
    <source>
        <dbReference type="ARBA" id="ARBA00022490"/>
    </source>
</evidence>
<evidence type="ECO:0000256" key="8">
    <source>
        <dbReference type="ARBA" id="ARBA00026068"/>
    </source>
</evidence>
<evidence type="ECO:0000313" key="11">
    <source>
        <dbReference type="EMBL" id="SHE48091.1"/>
    </source>
</evidence>
<reference evidence="11 12" key="1">
    <citation type="submission" date="2016-11" db="EMBL/GenBank/DDBJ databases">
        <authorList>
            <person name="Jaros S."/>
            <person name="Januszkiewicz K."/>
            <person name="Wedrychowicz H."/>
        </authorList>
    </citation>
    <scope>NUCLEOTIDE SEQUENCE [LARGE SCALE GENOMIC DNA]</scope>
    <source>
        <strain evidence="11 12">DSM 15692</strain>
    </source>
</reference>
<dbReference type="InterPro" id="IPR053712">
    <property type="entry name" value="Bac_CellDiv_Activator"/>
</dbReference>
<dbReference type="InterPro" id="IPR036192">
    <property type="entry name" value="Cell_div_ZapA-like_sf"/>
</dbReference>
<dbReference type="PANTHER" id="PTHR34981">
    <property type="entry name" value="CELL DIVISION PROTEIN ZAPA"/>
    <property type="match status" value="1"/>
</dbReference>
<evidence type="ECO:0000256" key="10">
    <source>
        <dbReference type="SAM" id="Coils"/>
    </source>
</evidence>
<evidence type="ECO:0000256" key="5">
    <source>
        <dbReference type="ARBA" id="ARBA00023210"/>
    </source>
</evidence>
<evidence type="ECO:0000256" key="2">
    <source>
        <dbReference type="ARBA" id="ARBA00015195"/>
    </source>
</evidence>
<dbReference type="PANTHER" id="PTHR34981:SF1">
    <property type="entry name" value="CELL DIVISION PROTEIN ZAPA"/>
    <property type="match status" value="1"/>
</dbReference>
<dbReference type="OrthoDB" id="2139724at2"/>
<keyword evidence="6" id="KW-0131">Cell cycle</keyword>
<keyword evidence="4 11" id="KW-0132">Cell division</keyword>
<organism evidence="11 12">
    <name type="scientific">Atopostipes suicloacalis DSM 15692</name>
    <dbReference type="NCBI Taxonomy" id="1121025"/>
    <lineage>
        <taxon>Bacteria</taxon>
        <taxon>Bacillati</taxon>
        <taxon>Bacillota</taxon>
        <taxon>Bacilli</taxon>
        <taxon>Lactobacillales</taxon>
        <taxon>Carnobacteriaceae</taxon>
        <taxon>Atopostipes</taxon>
    </lineage>
</organism>
<protein>
    <recommendedName>
        <fullName evidence="2">Cell division protein ZapA</fullName>
    </recommendedName>
    <alternativeName>
        <fullName evidence="9">Z ring-associated protein ZapA</fullName>
    </alternativeName>
</protein>
<sequence length="90" mass="10437">MTTEKRRAKVMIDDKEYTIISNKSTAHIKLVAETINKQLIELDELSNNLSKEEQAILVAVNAISDQIDYQNQMIQLEEEMNELNKNEKRS</sequence>
<evidence type="ECO:0000256" key="6">
    <source>
        <dbReference type="ARBA" id="ARBA00023306"/>
    </source>
</evidence>
<dbReference type="Gene3D" id="6.10.250.790">
    <property type="match status" value="1"/>
</dbReference>
<comment type="subcellular location">
    <subcellularLocation>
        <location evidence="1">Cytoplasm</location>
    </subcellularLocation>
</comment>
<keyword evidence="12" id="KW-1185">Reference proteome</keyword>
<dbReference type="GO" id="GO:0000921">
    <property type="term" value="P:septin ring assembly"/>
    <property type="evidence" value="ECO:0007669"/>
    <property type="project" value="TreeGrafter"/>
</dbReference>
<feature type="coiled-coil region" evidence="10">
    <location>
        <begin position="32"/>
        <end position="89"/>
    </location>
</feature>
<dbReference type="STRING" id="1121025.SAMN02745249_00517"/>
<dbReference type="SUPFAM" id="SSF102829">
    <property type="entry name" value="Cell division protein ZapA-like"/>
    <property type="match status" value="1"/>
</dbReference>
<keyword evidence="5" id="KW-0717">Septation</keyword>
<comment type="function">
    <text evidence="7">Activator of cell division through the inhibition of FtsZ GTPase activity, therefore promoting FtsZ assembly into bundles of protofilaments necessary for the formation of the division Z ring. It is recruited early at mid-cell but it is not essential for cell division.</text>
</comment>
<evidence type="ECO:0000256" key="4">
    <source>
        <dbReference type="ARBA" id="ARBA00022618"/>
    </source>
</evidence>
<keyword evidence="3" id="KW-0963">Cytoplasm</keyword>
<dbReference type="EMBL" id="FQUF01000006">
    <property type="protein sequence ID" value="SHE48091.1"/>
    <property type="molecule type" value="Genomic_DNA"/>
</dbReference>
<dbReference type="GO" id="GO:0000917">
    <property type="term" value="P:division septum assembly"/>
    <property type="evidence" value="ECO:0007669"/>
    <property type="project" value="UniProtKB-KW"/>
</dbReference>
<dbReference type="GO" id="GO:0043093">
    <property type="term" value="P:FtsZ-dependent cytokinesis"/>
    <property type="evidence" value="ECO:0007669"/>
    <property type="project" value="TreeGrafter"/>
</dbReference>
<accession>A0A1M4TUD6</accession>
<dbReference type="InterPro" id="IPR007838">
    <property type="entry name" value="Cell_div_ZapA-like"/>
</dbReference>
<dbReference type="GO" id="GO:0032153">
    <property type="term" value="C:cell division site"/>
    <property type="evidence" value="ECO:0007669"/>
    <property type="project" value="TreeGrafter"/>
</dbReference>
<keyword evidence="10" id="KW-0175">Coiled coil</keyword>
<evidence type="ECO:0000256" key="9">
    <source>
        <dbReference type="ARBA" id="ARBA00033158"/>
    </source>
</evidence>
<dbReference type="GO" id="GO:0005829">
    <property type="term" value="C:cytosol"/>
    <property type="evidence" value="ECO:0007669"/>
    <property type="project" value="TreeGrafter"/>
</dbReference>
<dbReference type="Proteomes" id="UP000184128">
    <property type="component" value="Unassembled WGS sequence"/>
</dbReference>
<gene>
    <name evidence="11" type="ORF">SAMN02745249_00517</name>
</gene>
<dbReference type="AlphaFoldDB" id="A0A1M4TUD6"/>
<dbReference type="Pfam" id="PF05164">
    <property type="entry name" value="ZapA"/>
    <property type="match status" value="1"/>
</dbReference>
<comment type="subunit">
    <text evidence="8">Homodimer. Interacts with FtsZ.</text>
</comment>
<name>A0A1M4TUD6_9LACT</name>
<proteinExistence type="predicted"/>
<evidence type="ECO:0000256" key="1">
    <source>
        <dbReference type="ARBA" id="ARBA00004496"/>
    </source>
</evidence>